<dbReference type="InterPro" id="IPR013525">
    <property type="entry name" value="ABC2_TM"/>
</dbReference>
<evidence type="ECO:0000256" key="2">
    <source>
        <dbReference type="ARBA" id="ARBA00022692"/>
    </source>
</evidence>
<feature type="transmembrane region" description="Helical" evidence="5">
    <location>
        <begin position="298"/>
        <end position="317"/>
    </location>
</feature>
<comment type="subcellular location">
    <subcellularLocation>
        <location evidence="1">Membrane</location>
        <topology evidence="1">Multi-pass membrane protein</topology>
    </subcellularLocation>
</comment>
<evidence type="ECO:0000313" key="7">
    <source>
        <dbReference type="EMBL" id="MFC4629495.1"/>
    </source>
</evidence>
<feature type="transmembrane region" description="Helical" evidence="5">
    <location>
        <begin position="174"/>
        <end position="202"/>
    </location>
</feature>
<name>A0ABV9HKX4_9MICO</name>
<comment type="caution">
    <text evidence="7">The sequence shown here is derived from an EMBL/GenBank/DDBJ whole genome shotgun (WGS) entry which is preliminary data.</text>
</comment>
<feature type="domain" description="ABC-2 type transporter transmembrane" evidence="6">
    <location>
        <begin position="20"/>
        <end position="367"/>
    </location>
</feature>
<keyword evidence="8" id="KW-1185">Reference proteome</keyword>
<sequence length="399" mass="41503">MKNAWMLVATREIVVRALNKGFLIGLVVNVVMIGGLIGFTSYMDGRTESFDVAVVAGDGPAATALESAAGTAASDDQDIELNVVRVDSAAAAEAALEDESADAWLSSGDGEAGGWTLSGWREPDNDLAALVESTVRDQVMAGRADAAGTTVDALTAGSDVETERLDGNPVDPQIVFVAGFVLAFLFFMGAVGSGSMIAGSVIEEKQSRLVEIIATAVPLRQLLAGKIIGSSVIALAQNLLLAGVGLIGASFTDLSAILPAMSATMIWFVVFFTVGFVAVAALYAVAGSLASRTEDLQYTTSPLMMLILGVYVVTFSADGMLERVLSYIPPASIVSMPVRVLNGDALWWEPLVSLLILLLATLGAVLLSERAYRGALMQTGGRVSWKAAMTADRGTTLGA</sequence>
<dbReference type="RefSeq" id="WP_377136538.1">
    <property type="nucleotide sequence ID" value="NZ_JBHSFI010000004.1"/>
</dbReference>
<proteinExistence type="predicted"/>
<reference evidence="8" key="1">
    <citation type="journal article" date="2019" name="Int. J. Syst. Evol. Microbiol.">
        <title>The Global Catalogue of Microorganisms (GCM) 10K type strain sequencing project: providing services to taxonomists for standard genome sequencing and annotation.</title>
        <authorList>
            <consortium name="The Broad Institute Genomics Platform"/>
            <consortium name="The Broad Institute Genome Sequencing Center for Infectious Disease"/>
            <person name="Wu L."/>
            <person name="Ma J."/>
        </authorList>
    </citation>
    <scope>NUCLEOTIDE SEQUENCE [LARGE SCALE GENOMIC DNA]</scope>
    <source>
        <strain evidence="8">CCUG 42722</strain>
    </source>
</reference>
<keyword evidence="2 5" id="KW-0812">Transmembrane</keyword>
<dbReference type="Proteomes" id="UP001596011">
    <property type="component" value="Unassembled WGS sequence"/>
</dbReference>
<organism evidence="7 8">
    <name type="scientific">Promicromonospora alba</name>
    <dbReference type="NCBI Taxonomy" id="1616110"/>
    <lineage>
        <taxon>Bacteria</taxon>
        <taxon>Bacillati</taxon>
        <taxon>Actinomycetota</taxon>
        <taxon>Actinomycetes</taxon>
        <taxon>Micrococcales</taxon>
        <taxon>Promicromonosporaceae</taxon>
        <taxon>Promicromonospora</taxon>
    </lineage>
</organism>
<feature type="transmembrane region" description="Helical" evidence="5">
    <location>
        <begin position="266"/>
        <end position="286"/>
    </location>
</feature>
<dbReference type="Pfam" id="PF12698">
    <property type="entry name" value="ABC2_membrane_3"/>
    <property type="match status" value="1"/>
</dbReference>
<protein>
    <submittedName>
        <fullName evidence="7">ABC transporter permease</fullName>
    </submittedName>
</protein>
<evidence type="ECO:0000259" key="6">
    <source>
        <dbReference type="Pfam" id="PF12698"/>
    </source>
</evidence>
<feature type="transmembrane region" description="Helical" evidence="5">
    <location>
        <begin position="345"/>
        <end position="367"/>
    </location>
</feature>
<evidence type="ECO:0000256" key="4">
    <source>
        <dbReference type="ARBA" id="ARBA00023136"/>
    </source>
</evidence>
<evidence type="ECO:0000256" key="3">
    <source>
        <dbReference type="ARBA" id="ARBA00022989"/>
    </source>
</evidence>
<evidence type="ECO:0000256" key="5">
    <source>
        <dbReference type="SAM" id="Phobius"/>
    </source>
</evidence>
<evidence type="ECO:0000313" key="8">
    <source>
        <dbReference type="Proteomes" id="UP001596011"/>
    </source>
</evidence>
<keyword evidence="3 5" id="KW-1133">Transmembrane helix</keyword>
<feature type="transmembrane region" description="Helical" evidence="5">
    <location>
        <begin position="223"/>
        <end position="246"/>
    </location>
</feature>
<evidence type="ECO:0000256" key="1">
    <source>
        <dbReference type="ARBA" id="ARBA00004141"/>
    </source>
</evidence>
<gene>
    <name evidence="7" type="ORF">ACFO6V_14715</name>
</gene>
<dbReference type="EMBL" id="JBHSFI010000004">
    <property type="protein sequence ID" value="MFC4629495.1"/>
    <property type="molecule type" value="Genomic_DNA"/>
</dbReference>
<accession>A0ABV9HKX4</accession>
<keyword evidence="4 5" id="KW-0472">Membrane</keyword>
<feature type="transmembrane region" description="Helical" evidence="5">
    <location>
        <begin position="21"/>
        <end position="42"/>
    </location>
</feature>